<proteinExistence type="predicted"/>
<dbReference type="OrthoDB" id="267158at2759"/>
<accession>A0A061IUA1</accession>
<keyword evidence="1" id="KW-0175">Coiled coil</keyword>
<reference evidence="3 4" key="1">
    <citation type="submission" date="2013-07" db="EMBL/GenBank/DDBJ databases">
        <authorList>
            <person name="Stoco P.H."/>
            <person name="Wagner G."/>
            <person name="Gerber A."/>
            <person name="Zaha A."/>
            <person name="Thompson C."/>
            <person name="Bartholomeu D.C."/>
            <person name="Luckemeyer D.D."/>
            <person name="Bahia D."/>
            <person name="Loreto E."/>
            <person name="Prestes E.B."/>
            <person name="Lima F.M."/>
            <person name="Rodrigues-Luiz G."/>
            <person name="Vallejo G.A."/>
            <person name="Filho J.F."/>
            <person name="Monteiro K.M."/>
            <person name="Tyler K.M."/>
            <person name="de Almeida L.G."/>
            <person name="Ortiz M.F."/>
            <person name="Siervo M.A."/>
            <person name="de Moraes M.H."/>
            <person name="Cunha O.L."/>
            <person name="Mendonca-Neto R."/>
            <person name="Silva R."/>
            <person name="Teixeira S.M."/>
            <person name="Murta S.M."/>
            <person name="Sincero T.C."/>
            <person name="Mendes T.A."/>
            <person name="Urmenyi T.P."/>
            <person name="Silva V.G."/>
            <person name="da Rocha W.D."/>
            <person name="Andersson B."/>
            <person name="Romanha A.J."/>
            <person name="Steindel M."/>
            <person name="de Vasconcelos A.T."/>
            <person name="Grisard E.C."/>
        </authorList>
    </citation>
    <scope>NUCLEOTIDE SEQUENCE [LARGE SCALE GENOMIC DNA]</scope>
    <source>
        <strain evidence="3 4">SC58</strain>
    </source>
</reference>
<evidence type="ECO:0000256" key="2">
    <source>
        <dbReference type="SAM" id="MobiDB-lite"/>
    </source>
</evidence>
<protein>
    <submittedName>
        <fullName evidence="3">Uncharacterized protein</fullName>
    </submittedName>
</protein>
<dbReference type="VEuPathDB" id="TriTrypDB:TRSC58_05655"/>
<feature type="coiled-coil region" evidence="1">
    <location>
        <begin position="142"/>
        <end position="176"/>
    </location>
</feature>
<name>A0A061IUA1_TRYRA</name>
<comment type="caution">
    <text evidence="3">The sequence shown here is derived from an EMBL/GenBank/DDBJ whole genome shotgun (WGS) entry which is preliminary data.</text>
</comment>
<dbReference type="AlphaFoldDB" id="A0A061IUA1"/>
<dbReference type="EMBL" id="AUPL01005655">
    <property type="protein sequence ID" value="ESL06668.1"/>
    <property type="molecule type" value="Genomic_DNA"/>
</dbReference>
<keyword evidence="4" id="KW-1185">Reference proteome</keyword>
<evidence type="ECO:0000256" key="1">
    <source>
        <dbReference type="SAM" id="Coils"/>
    </source>
</evidence>
<dbReference type="Proteomes" id="UP000031737">
    <property type="component" value="Unassembled WGS sequence"/>
</dbReference>
<feature type="region of interest" description="Disordered" evidence="2">
    <location>
        <begin position="364"/>
        <end position="392"/>
    </location>
</feature>
<evidence type="ECO:0000313" key="4">
    <source>
        <dbReference type="Proteomes" id="UP000031737"/>
    </source>
</evidence>
<organism evidence="3 4">
    <name type="scientific">Trypanosoma rangeli SC58</name>
    <dbReference type="NCBI Taxonomy" id="429131"/>
    <lineage>
        <taxon>Eukaryota</taxon>
        <taxon>Discoba</taxon>
        <taxon>Euglenozoa</taxon>
        <taxon>Kinetoplastea</taxon>
        <taxon>Metakinetoplastina</taxon>
        <taxon>Trypanosomatida</taxon>
        <taxon>Trypanosomatidae</taxon>
        <taxon>Trypanosoma</taxon>
        <taxon>Herpetosoma</taxon>
    </lineage>
</organism>
<feature type="compositionally biased region" description="Basic and acidic residues" evidence="2">
    <location>
        <begin position="364"/>
        <end position="382"/>
    </location>
</feature>
<gene>
    <name evidence="3" type="ORF">TRSC58_05655</name>
</gene>
<sequence>MSGRSRMQRSQLVCRGEAARAELPKQLPVIAAGKESTDGIDVEETAPRHAVLESALVKNLKKQIACLEMEVTVLKGTLKKGAGVTSTVTGDTSAAEAPRDVGLAPADTVPSATHARVHPSTLWVDSGEKDVPQRESLHSANVESLRLTAQRLLLDNEALEVRLQCEQQERQKLSIENDSLLLALRESRGNAEETHRRLCEALSTLNTEQRKRRELEDKLRVFAGSLLAEEDAERREDLFSEKEYYRVQSDRLRVAQQDCLAHIEKLEKQLKTERSWTAEVESRLRAALEEVRQLSSLASEKTGVHESLDKGYAGMCAILQMAVDDCDTLQHQLRQRQSDAFSPASSVSISETLRGLEQISSTLKKEAVDKVSHEDGEKEPKELSLGSARQTN</sequence>
<evidence type="ECO:0000313" key="3">
    <source>
        <dbReference type="EMBL" id="ESL06668.1"/>
    </source>
</evidence>